<feature type="region of interest" description="Disordered" evidence="1">
    <location>
        <begin position="1"/>
        <end position="22"/>
    </location>
</feature>
<evidence type="ECO:0000313" key="3">
    <source>
        <dbReference type="Proteomes" id="UP000602087"/>
    </source>
</evidence>
<comment type="caution">
    <text evidence="2">The sequence shown here is derived from an EMBL/GenBank/DDBJ whole genome shotgun (WGS) entry which is preliminary data.</text>
</comment>
<dbReference type="AlphaFoldDB" id="A0A934MAG4"/>
<feature type="compositionally biased region" description="Basic and acidic residues" evidence="1">
    <location>
        <begin position="205"/>
        <end position="215"/>
    </location>
</feature>
<dbReference type="EMBL" id="JAEINH010000009">
    <property type="protein sequence ID" value="MBI9115585.1"/>
    <property type="molecule type" value="Genomic_DNA"/>
</dbReference>
<accession>A0A934MAG4</accession>
<name>A0A934MAG4_9MICO</name>
<keyword evidence="3" id="KW-1185">Reference proteome</keyword>
<dbReference type="NCBIfam" id="NF035938">
    <property type="entry name" value="EboA_domain"/>
    <property type="match status" value="1"/>
</dbReference>
<protein>
    <submittedName>
        <fullName evidence="2">EboA domain-containing protein</fullName>
    </submittedName>
</protein>
<feature type="compositionally biased region" description="Pro residues" evidence="1">
    <location>
        <begin position="9"/>
        <end position="19"/>
    </location>
</feature>
<evidence type="ECO:0000256" key="1">
    <source>
        <dbReference type="SAM" id="MobiDB-lite"/>
    </source>
</evidence>
<dbReference type="Proteomes" id="UP000602087">
    <property type="component" value="Unassembled WGS sequence"/>
</dbReference>
<evidence type="ECO:0000313" key="2">
    <source>
        <dbReference type="EMBL" id="MBI9115585.1"/>
    </source>
</evidence>
<proteinExistence type="predicted"/>
<feature type="region of interest" description="Disordered" evidence="1">
    <location>
        <begin position="205"/>
        <end position="235"/>
    </location>
</feature>
<dbReference type="RefSeq" id="WP_198734154.1">
    <property type="nucleotide sequence ID" value="NZ_JAEINH010000009.1"/>
</dbReference>
<reference evidence="2" key="1">
    <citation type="submission" date="2020-12" db="EMBL/GenBank/DDBJ databases">
        <title>Sanguibacter suaedae sp. nov., isolated from Suaeda aralocaspica.</title>
        <authorList>
            <person name="Ma Q."/>
        </authorList>
    </citation>
    <scope>NUCLEOTIDE SEQUENCE</scope>
    <source>
        <strain evidence="2">YZGR15</strain>
    </source>
</reference>
<sequence length="235" mass="23990">MSAPAPRTDTPPPGGPPGAPSAAADWLAGALDAVGTDPSALSTAFATAGRHVGRHPLDPEGDPRGVLGSVDDAARALLLERAVHVAGDGAPDLLASLYRTGDTAERRGVLRGLDRLVEVSAPLADALVATGLELVADALRTNDPTLVAAATGPFAAAHLDQHTWRHAVLKLVFMGVTLDAVAGLAVRADDELAAMADRFAAERRAAGRTVPDDLARITPDAGTTTENDSSPEKDA</sequence>
<dbReference type="InterPro" id="IPR047715">
    <property type="entry name" value="EboA_dom"/>
</dbReference>
<organism evidence="2 3">
    <name type="scientific">Sanguibacter suaedae</name>
    <dbReference type="NCBI Taxonomy" id="2795737"/>
    <lineage>
        <taxon>Bacteria</taxon>
        <taxon>Bacillati</taxon>
        <taxon>Actinomycetota</taxon>
        <taxon>Actinomycetes</taxon>
        <taxon>Micrococcales</taxon>
        <taxon>Sanguibacteraceae</taxon>
        <taxon>Sanguibacter</taxon>
    </lineage>
</organism>
<gene>
    <name evidence="2" type="ORF">JAV76_11230</name>
</gene>